<dbReference type="Pfam" id="PF01151">
    <property type="entry name" value="ELO"/>
    <property type="match status" value="1"/>
</dbReference>
<evidence type="ECO:0000256" key="5">
    <source>
        <dbReference type="ARBA" id="ARBA00022832"/>
    </source>
</evidence>
<keyword evidence="2 10" id="KW-0444">Lipid biosynthesis</keyword>
<evidence type="ECO:0000256" key="6">
    <source>
        <dbReference type="ARBA" id="ARBA00022989"/>
    </source>
</evidence>
<dbReference type="InterPro" id="IPR002076">
    <property type="entry name" value="ELO_fam"/>
</dbReference>
<feature type="transmembrane region" description="Helical" evidence="10">
    <location>
        <begin position="74"/>
        <end position="90"/>
    </location>
</feature>
<dbReference type="PANTHER" id="PTHR11157">
    <property type="entry name" value="FATTY ACID ACYL TRANSFERASE-RELATED"/>
    <property type="match status" value="1"/>
</dbReference>
<dbReference type="OrthoDB" id="10259681at2759"/>
<evidence type="ECO:0000256" key="2">
    <source>
        <dbReference type="ARBA" id="ARBA00022516"/>
    </source>
</evidence>
<dbReference type="GO" id="GO:0030148">
    <property type="term" value="P:sphingolipid biosynthetic process"/>
    <property type="evidence" value="ECO:0007669"/>
    <property type="project" value="TreeGrafter"/>
</dbReference>
<proteinExistence type="inferred from homology"/>
<keyword evidence="5 10" id="KW-0276">Fatty acid metabolism</keyword>
<sequence length="826" mass="96814">MLHDQIKDPSGFVHPWVFEFELAFFDKRTFDFIKHLMKHWWWLSLVYAVFYIVLVFLGRAWMSKRKDKFELRKPLVLWNAGLTVFSFWGACRCVPELIHALTQHGFMYSICNCSYMEGVTGLWVWLFMASKVPETIDTLFIVLRRQQLIFLHWYHHASVLVYCFYSYALFASTGRWFVSMNYCVHTIMYGYFALRAARIHVPSFVQATITLLQLIQMVLGFRKARVELDEKCKMSCCSSSPFDRLPAELIYHLLEYLDISTIFISFRHVCKRFYTIVNSHDRYHVDMRLISKSDFDHLCRLISPANVLSLILSDDFNTPYQIQTFLSRFALQQCCQLHSLTLIKINESNLFTLLVHLSKCTLKSLTIECFAWDTFTHTVRLLLSSIIVKSKLEYLHLNISYRDLDAFACSPLPTTLKCLHLEHCTFQEYCMILRHSINLQKLSLTKCLMSNLDGSMYQPPDDICPVHFRTLSFGACFIRMKELCILLSCTPSVEYLKVIIWTDSCDSVINGNEWEKFIKNKLINLQRFEFFFDDLTQVTTDSLDLQTYVKPFETPFWLKNHRWYVTCDYIKSLAGIRLYSLPICNPMFMYYTNSSKISLSTLPTSEKDHVEITQYVNNISLNLNETLERGGDKASKKSSESVMFRRLECLSVNFDGRHPYTSLSSLRTLIDLSSVVRLTIQLLVHNFAQKTSLSDYLSAILREASNIHTLKLTYIHSEESLHSTQSLCTLIPHTVQHLQISISNFKEMKMILEQVPQLFSVTFYSSDISNYCEDIEQWLKMKRSRSLCRHGLRCIQIWLGNCHDHDQSRPRTRRLFGRFHRRSPPS</sequence>
<dbReference type="GO" id="GO:0034625">
    <property type="term" value="P:fatty acid elongation, monounsaturated fatty acid"/>
    <property type="evidence" value="ECO:0007669"/>
    <property type="project" value="TreeGrafter"/>
</dbReference>
<dbReference type="PROSITE" id="PS01188">
    <property type="entry name" value="ELO"/>
    <property type="match status" value="1"/>
</dbReference>
<feature type="transmembrane region" description="Helical" evidence="10">
    <location>
        <begin position="40"/>
        <end position="62"/>
    </location>
</feature>
<evidence type="ECO:0000256" key="4">
    <source>
        <dbReference type="ARBA" id="ARBA00022692"/>
    </source>
</evidence>
<comment type="similarity">
    <text evidence="10">Belongs to the ELO family.</text>
</comment>
<dbReference type="SUPFAM" id="SSF52047">
    <property type="entry name" value="RNI-like"/>
    <property type="match status" value="1"/>
</dbReference>
<evidence type="ECO:0000313" key="13">
    <source>
        <dbReference type="Proteomes" id="UP000663852"/>
    </source>
</evidence>
<dbReference type="InterPro" id="IPR030457">
    <property type="entry name" value="ELO_CS"/>
</dbReference>
<keyword evidence="4 10" id="KW-0812">Transmembrane</keyword>
<comment type="caution">
    <text evidence="12">The sequence shown here is derived from an EMBL/GenBank/DDBJ whole genome shotgun (WGS) entry which is preliminary data.</text>
</comment>
<keyword evidence="3 10" id="KW-0808">Transferase</keyword>
<reference evidence="12" key="1">
    <citation type="submission" date="2021-02" db="EMBL/GenBank/DDBJ databases">
        <authorList>
            <person name="Nowell W R."/>
        </authorList>
    </citation>
    <scope>NUCLEOTIDE SEQUENCE</scope>
</reference>
<keyword evidence="6 10" id="KW-1133">Transmembrane helix</keyword>
<evidence type="ECO:0000256" key="3">
    <source>
        <dbReference type="ARBA" id="ARBA00022679"/>
    </source>
</evidence>
<organism evidence="12 13">
    <name type="scientific">Adineta ricciae</name>
    <name type="common">Rotifer</name>
    <dbReference type="NCBI Taxonomy" id="249248"/>
    <lineage>
        <taxon>Eukaryota</taxon>
        <taxon>Metazoa</taxon>
        <taxon>Spiralia</taxon>
        <taxon>Gnathifera</taxon>
        <taxon>Rotifera</taxon>
        <taxon>Eurotatoria</taxon>
        <taxon>Bdelloidea</taxon>
        <taxon>Adinetida</taxon>
        <taxon>Adinetidae</taxon>
        <taxon>Adineta</taxon>
    </lineage>
</organism>
<dbReference type="EC" id="2.3.1.199" evidence="10"/>
<comment type="catalytic activity">
    <reaction evidence="10">
        <text>a very-long-chain acyl-CoA + malonyl-CoA + H(+) = a very-long-chain 3-oxoacyl-CoA + CO2 + CoA</text>
        <dbReference type="Rhea" id="RHEA:32727"/>
        <dbReference type="ChEBI" id="CHEBI:15378"/>
        <dbReference type="ChEBI" id="CHEBI:16526"/>
        <dbReference type="ChEBI" id="CHEBI:57287"/>
        <dbReference type="ChEBI" id="CHEBI:57384"/>
        <dbReference type="ChEBI" id="CHEBI:90725"/>
        <dbReference type="ChEBI" id="CHEBI:90736"/>
        <dbReference type="EC" id="2.3.1.199"/>
    </reaction>
</comment>
<dbReference type="GO" id="GO:0034626">
    <property type="term" value="P:fatty acid elongation, polyunsaturated fatty acid"/>
    <property type="evidence" value="ECO:0007669"/>
    <property type="project" value="TreeGrafter"/>
</dbReference>
<dbReference type="AlphaFoldDB" id="A0A813TP32"/>
<evidence type="ECO:0000256" key="7">
    <source>
        <dbReference type="ARBA" id="ARBA00023098"/>
    </source>
</evidence>
<keyword evidence="9 10" id="KW-0275">Fatty acid biosynthesis</keyword>
<evidence type="ECO:0000256" key="8">
    <source>
        <dbReference type="ARBA" id="ARBA00023136"/>
    </source>
</evidence>
<dbReference type="EMBL" id="CAJNOJ010000015">
    <property type="protein sequence ID" value="CAF0811891.1"/>
    <property type="molecule type" value="Genomic_DNA"/>
</dbReference>
<dbReference type="GO" id="GO:0019367">
    <property type="term" value="P:fatty acid elongation, saturated fatty acid"/>
    <property type="evidence" value="ECO:0007669"/>
    <property type="project" value="TreeGrafter"/>
</dbReference>
<comment type="caution">
    <text evidence="10">Lacks conserved residue(s) required for the propagation of feature annotation.</text>
</comment>
<evidence type="ECO:0000313" key="12">
    <source>
        <dbReference type="EMBL" id="CAF0811891.1"/>
    </source>
</evidence>
<name>A0A813TP32_ADIRI</name>
<dbReference type="SUPFAM" id="SSF81383">
    <property type="entry name" value="F-box domain"/>
    <property type="match status" value="1"/>
</dbReference>
<dbReference type="Pfam" id="PF00646">
    <property type="entry name" value="F-box"/>
    <property type="match status" value="1"/>
</dbReference>
<evidence type="ECO:0000259" key="11">
    <source>
        <dbReference type="PROSITE" id="PS50181"/>
    </source>
</evidence>
<accession>A0A813TP32</accession>
<dbReference type="InterPro" id="IPR036047">
    <property type="entry name" value="F-box-like_dom_sf"/>
</dbReference>
<dbReference type="InterPro" id="IPR001810">
    <property type="entry name" value="F-box_dom"/>
</dbReference>
<evidence type="ECO:0000256" key="9">
    <source>
        <dbReference type="ARBA" id="ARBA00023160"/>
    </source>
</evidence>
<keyword evidence="7 10" id="KW-0443">Lipid metabolism</keyword>
<feature type="transmembrane region" description="Helical" evidence="10">
    <location>
        <begin position="105"/>
        <end position="127"/>
    </location>
</feature>
<feature type="domain" description="F-box" evidence="11">
    <location>
        <begin position="239"/>
        <end position="287"/>
    </location>
</feature>
<dbReference type="GO" id="GO:0009922">
    <property type="term" value="F:fatty acid elongase activity"/>
    <property type="evidence" value="ECO:0007669"/>
    <property type="project" value="UniProtKB-EC"/>
</dbReference>
<gene>
    <name evidence="12" type="ORF">EDS130_LOCUS5393</name>
</gene>
<evidence type="ECO:0000256" key="10">
    <source>
        <dbReference type="RuleBase" id="RU361115"/>
    </source>
</evidence>
<dbReference type="PROSITE" id="PS50181">
    <property type="entry name" value="FBOX"/>
    <property type="match status" value="1"/>
</dbReference>
<evidence type="ECO:0000256" key="1">
    <source>
        <dbReference type="ARBA" id="ARBA00004141"/>
    </source>
</evidence>
<protein>
    <recommendedName>
        <fullName evidence="10">Elongation of very long chain fatty acids protein</fullName>
        <ecNumber evidence="10">2.3.1.199</ecNumber>
    </recommendedName>
    <alternativeName>
        <fullName evidence="10">Very-long-chain 3-oxoacyl-CoA synthase</fullName>
    </alternativeName>
</protein>
<dbReference type="GO" id="GO:0005789">
    <property type="term" value="C:endoplasmic reticulum membrane"/>
    <property type="evidence" value="ECO:0007669"/>
    <property type="project" value="TreeGrafter"/>
</dbReference>
<dbReference type="PANTHER" id="PTHR11157:SF17">
    <property type="entry name" value="ELONGATION OF VERY LONG CHAIN FATTY ACIDS PROTEIN 6"/>
    <property type="match status" value="1"/>
</dbReference>
<keyword evidence="8 10" id="KW-0472">Membrane</keyword>
<dbReference type="Proteomes" id="UP000663852">
    <property type="component" value="Unassembled WGS sequence"/>
</dbReference>
<comment type="subcellular location">
    <subcellularLocation>
        <location evidence="1">Membrane</location>
        <topology evidence="1">Multi-pass membrane protein</topology>
    </subcellularLocation>
</comment>
<dbReference type="GO" id="GO:0042761">
    <property type="term" value="P:very long-chain fatty acid biosynthetic process"/>
    <property type="evidence" value="ECO:0007669"/>
    <property type="project" value="TreeGrafter"/>
</dbReference>
<dbReference type="Gene3D" id="1.20.1280.50">
    <property type="match status" value="1"/>
</dbReference>
<feature type="transmembrane region" description="Helical" evidence="10">
    <location>
        <begin position="148"/>
        <end position="170"/>
    </location>
</feature>
<dbReference type="SMART" id="SM00256">
    <property type="entry name" value="FBOX"/>
    <property type="match status" value="1"/>
</dbReference>